<reference evidence="1" key="1">
    <citation type="submission" date="2019-04" db="EMBL/GenBank/DDBJ databases">
        <authorList>
            <person name="Alioto T."/>
            <person name="Alioto T."/>
        </authorList>
    </citation>
    <scope>NUCLEOTIDE SEQUENCE [LARGE SCALE GENOMIC DNA]</scope>
</reference>
<evidence type="ECO:0000313" key="1">
    <source>
        <dbReference type="EMBL" id="VTJ85710.1"/>
    </source>
</evidence>
<feature type="non-terminal residue" evidence="1">
    <location>
        <position position="1"/>
    </location>
</feature>
<organism evidence="1 2">
    <name type="scientific">Marmota monax</name>
    <name type="common">Woodchuck</name>
    <dbReference type="NCBI Taxonomy" id="9995"/>
    <lineage>
        <taxon>Eukaryota</taxon>
        <taxon>Metazoa</taxon>
        <taxon>Chordata</taxon>
        <taxon>Craniata</taxon>
        <taxon>Vertebrata</taxon>
        <taxon>Euteleostomi</taxon>
        <taxon>Mammalia</taxon>
        <taxon>Eutheria</taxon>
        <taxon>Euarchontoglires</taxon>
        <taxon>Glires</taxon>
        <taxon>Rodentia</taxon>
        <taxon>Sciuromorpha</taxon>
        <taxon>Sciuridae</taxon>
        <taxon>Xerinae</taxon>
        <taxon>Marmotini</taxon>
        <taxon>Marmota</taxon>
    </lineage>
</organism>
<comment type="caution">
    <text evidence="1">The sequence shown here is derived from an EMBL/GenBank/DDBJ whole genome shotgun (WGS) entry which is preliminary data.</text>
</comment>
<proteinExistence type="predicted"/>
<dbReference type="Proteomes" id="UP000335636">
    <property type="component" value="Unassembled WGS sequence"/>
</dbReference>
<sequence length="154" mass="17855">VTLQQLEASCADQEKELVKEKRHLEHFGPYSCSYNNILSEISDQILVSQVMEDYAFVARLCEDQALCIKVQLLEKGKAEGLFRHKMEWNQAALRMLFRRILTLQDSTERDFEVINTLLLMSLYCPPTPVTPENLPSGQRLTREQEERWLGPLKA</sequence>
<feature type="non-terminal residue" evidence="1">
    <location>
        <position position="154"/>
    </location>
</feature>
<keyword evidence="2" id="KW-1185">Reference proteome</keyword>
<gene>
    <name evidence="1" type="ORF">MONAX_5E032617</name>
</gene>
<dbReference type="EMBL" id="CABDUW010002164">
    <property type="protein sequence ID" value="VTJ85710.1"/>
    <property type="molecule type" value="Genomic_DNA"/>
</dbReference>
<accession>A0A5E4CWP0</accession>
<evidence type="ECO:0000313" key="2">
    <source>
        <dbReference type="Proteomes" id="UP000335636"/>
    </source>
</evidence>
<name>A0A5E4CWP0_MARMO</name>
<protein>
    <submittedName>
        <fullName evidence="1">Uncharacterized protein</fullName>
    </submittedName>
</protein>
<dbReference type="AlphaFoldDB" id="A0A5E4CWP0"/>